<dbReference type="PANTHER" id="PTHR37984:SF15">
    <property type="entry name" value="INTEGRASE CATALYTIC DOMAIN-CONTAINING PROTEIN"/>
    <property type="match status" value="1"/>
</dbReference>
<evidence type="ECO:0000313" key="2">
    <source>
        <dbReference type="EMBL" id="MBW0465694.1"/>
    </source>
</evidence>
<dbReference type="PANTHER" id="PTHR37984">
    <property type="entry name" value="PROTEIN CBG26694"/>
    <property type="match status" value="1"/>
</dbReference>
<dbReference type="EMBL" id="AVOT02001104">
    <property type="protein sequence ID" value="MBW0465694.1"/>
    <property type="molecule type" value="Genomic_DNA"/>
</dbReference>
<proteinExistence type="predicted"/>
<comment type="caution">
    <text evidence="2">The sequence shown here is derived from an EMBL/GenBank/DDBJ whole genome shotgun (WGS) entry which is preliminary data.</text>
</comment>
<dbReference type="InterPro" id="IPR050951">
    <property type="entry name" value="Retrovirus_Pol_polyprotein"/>
</dbReference>
<dbReference type="Proteomes" id="UP000765509">
    <property type="component" value="Unassembled WGS sequence"/>
</dbReference>
<name>A0A9Q3BI24_9BASI</name>
<feature type="domain" description="Tf2-1-like SH3-like" evidence="1">
    <location>
        <begin position="97"/>
        <end position="158"/>
    </location>
</feature>
<dbReference type="InterPro" id="IPR056924">
    <property type="entry name" value="SH3_Tf2-1"/>
</dbReference>
<sequence length="542" mass="61338">MYFSYHQDDWNTWLPLAEFAYNDSDHSSTKQSPFFTVYGRDPQFDSAHITQDTSAGKLSTKIQSVQQDFKRELEVAINWFKRYADKSRESPPVFNPGDMVWLSSKNIKSTIPTKNLSERWLGPFPILKKVSTHSYHLKLPSQWKSIHPVFHISLFEPVKTSTIPNRHQEPPPPIIIEEEEEWEVSQILDSKLKRRKSYGIWWNRKVSVKTEKDPHGNQLKTSIIVLNLSKIFILCILTSQDPILQKLEFLWCLVGRGITKIGANWPHHIFIANLAPSGALCPFGHNTIPWPIMASGHILPSLASLANSHILNPQASIFVLGLGGLSAPYGIYGPWANYARPFWPNPMSPKGGSTSAPKARWVPNHNWAHLSQFRPQIQNGHKDPQDPILANNHCGPLFSPWPLVATRSAQLKGNSFTPPCTPYSRLQEWCIDGIIYHYAPFLLSNSMVTISGPNSIFPNQGPKIQRPFQRRTFQLISLAIHGGNQKTIQGCQSPGPTGVGLAVHSGLFQVPFSEVRHYSNQLSLHQVFQYSLDNSIGPYRWQ</sequence>
<dbReference type="Gene3D" id="3.30.420.10">
    <property type="entry name" value="Ribonuclease H-like superfamily/Ribonuclease H"/>
    <property type="match status" value="1"/>
</dbReference>
<gene>
    <name evidence="2" type="ORF">O181_005409</name>
</gene>
<evidence type="ECO:0000259" key="1">
    <source>
        <dbReference type="Pfam" id="PF24626"/>
    </source>
</evidence>
<organism evidence="2 3">
    <name type="scientific">Austropuccinia psidii MF-1</name>
    <dbReference type="NCBI Taxonomy" id="1389203"/>
    <lineage>
        <taxon>Eukaryota</taxon>
        <taxon>Fungi</taxon>
        <taxon>Dikarya</taxon>
        <taxon>Basidiomycota</taxon>
        <taxon>Pucciniomycotina</taxon>
        <taxon>Pucciniomycetes</taxon>
        <taxon>Pucciniales</taxon>
        <taxon>Sphaerophragmiaceae</taxon>
        <taxon>Austropuccinia</taxon>
    </lineage>
</organism>
<dbReference type="GO" id="GO:0003676">
    <property type="term" value="F:nucleic acid binding"/>
    <property type="evidence" value="ECO:0007669"/>
    <property type="project" value="InterPro"/>
</dbReference>
<dbReference type="AlphaFoldDB" id="A0A9Q3BI24"/>
<dbReference type="InterPro" id="IPR036397">
    <property type="entry name" value="RNaseH_sf"/>
</dbReference>
<dbReference type="Pfam" id="PF24626">
    <property type="entry name" value="SH3_Tf2-1"/>
    <property type="match status" value="1"/>
</dbReference>
<protein>
    <recommendedName>
        <fullName evidence="1">Tf2-1-like SH3-like domain-containing protein</fullName>
    </recommendedName>
</protein>
<evidence type="ECO:0000313" key="3">
    <source>
        <dbReference type="Proteomes" id="UP000765509"/>
    </source>
</evidence>
<accession>A0A9Q3BI24</accession>
<reference evidence="2" key="1">
    <citation type="submission" date="2021-03" db="EMBL/GenBank/DDBJ databases">
        <title>Draft genome sequence of rust myrtle Austropuccinia psidii MF-1, a brazilian biotype.</title>
        <authorList>
            <person name="Quecine M.C."/>
            <person name="Pachon D.M.R."/>
            <person name="Bonatelli M.L."/>
            <person name="Correr F.H."/>
            <person name="Franceschini L.M."/>
            <person name="Leite T.F."/>
            <person name="Margarido G.R.A."/>
            <person name="Almeida C.A."/>
            <person name="Ferrarezi J.A."/>
            <person name="Labate C.A."/>
        </authorList>
    </citation>
    <scope>NUCLEOTIDE SEQUENCE</scope>
    <source>
        <strain evidence="2">MF-1</strain>
    </source>
</reference>
<keyword evidence="3" id="KW-1185">Reference proteome</keyword>